<keyword evidence="1" id="KW-1133">Transmembrane helix</keyword>
<evidence type="ECO:0000313" key="2">
    <source>
        <dbReference type="EMBL" id="NDL67704.1"/>
    </source>
</evidence>
<keyword evidence="1" id="KW-0472">Membrane</keyword>
<accession>A0A7X5HW26</accession>
<reference evidence="2 3" key="1">
    <citation type="submission" date="2020-01" db="EMBL/GenBank/DDBJ databases">
        <title>Anaeroalcalibacter tamaniensis gen. nov., sp. nov., moderately halophilic strictly anaerobic fermenter bacterium from mud volcano of Taman peninsula.</title>
        <authorList>
            <person name="Frolova A."/>
            <person name="Merkel A.Y."/>
            <person name="Slobodkin A.I."/>
        </authorList>
    </citation>
    <scope>NUCLEOTIDE SEQUENCE [LARGE SCALE GENOMIC DNA]</scope>
    <source>
        <strain evidence="2 3">F-3ap</strain>
    </source>
</reference>
<organism evidence="2 3">
    <name type="scientific">Anaerotalea alkaliphila</name>
    <dbReference type="NCBI Taxonomy" id="2662126"/>
    <lineage>
        <taxon>Bacteria</taxon>
        <taxon>Bacillati</taxon>
        <taxon>Bacillota</taxon>
        <taxon>Clostridia</taxon>
        <taxon>Eubacteriales</taxon>
        <taxon>Anaerotalea</taxon>
    </lineage>
</organism>
<sequence length="56" mass="6479">MQEYIQQIITFIAILFILFTIADVVLTLIAKLIAFVKTTFDDVDFDIGSNKRKVRK</sequence>
<evidence type="ECO:0000256" key="1">
    <source>
        <dbReference type="SAM" id="Phobius"/>
    </source>
</evidence>
<keyword evidence="1" id="KW-0812">Transmembrane</keyword>
<dbReference type="EMBL" id="JAAEEH010000019">
    <property type="protein sequence ID" value="NDL67704.1"/>
    <property type="molecule type" value="Genomic_DNA"/>
</dbReference>
<gene>
    <name evidence="2" type="ORF">GXN74_08090</name>
</gene>
<name>A0A7X5HW26_9FIRM</name>
<keyword evidence="3" id="KW-1185">Reference proteome</keyword>
<dbReference type="Proteomes" id="UP000461585">
    <property type="component" value="Unassembled WGS sequence"/>
</dbReference>
<evidence type="ECO:0000313" key="3">
    <source>
        <dbReference type="Proteomes" id="UP000461585"/>
    </source>
</evidence>
<feature type="transmembrane region" description="Helical" evidence="1">
    <location>
        <begin position="12"/>
        <end position="36"/>
    </location>
</feature>
<protein>
    <submittedName>
        <fullName evidence="2">Uncharacterized protein</fullName>
    </submittedName>
</protein>
<comment type="caution">
    <text evidence="2">The sequence shown here is derived from an EMBL/GenBank/DDBJ whole genome shotgun (WGS) entry which is preliminary data.</text>
</comment>
<dbReference type="RefSeq" id="WP_162370431.1">
    <property type="nucleotide sequence ID" value="NZ_JAAEEH010000019.1"/>
</dbReference>
<proteinExistence type="predicted"/>
<dbReference type="AlphaFoldDB" id="A0A7X5HW26"/>